<comment type="caution">
    <text evidence="1">The sequence shown here is derived from an EMBL/GenBank/DDBJ whole genome shotgun (WGS) entry which is preliminary data.</text>
</comment>
<evidence type="ECO:0000313" key="1">
    <source>
        <dbReference type="EMBL" id="MFC6662491.1"/>
    </source>
</evidence>
<reference evidence="2" key="1">
    <citation type="journal article" date="2019" name="Int. J. Syst. Evol. Microbiol.">
        <title>The Global Catalogue of Microorganisms (GCM) 10K type strain sequencing project: providing services to taxonomists for standard genome sequencing and annotation.</title>
        <authorList>
            <consortium name="The Broad Institute Genomics Platform"/>
            <consortium name="The Broad Institute Genome Sequencing Center for Infectious Disease"/>
            <person name="Wu L."/>
            <person name="Ma J."/>
        </authorList>
    </citation>
    <scope>NUCLEOTIDE SEQUENCE [LARGE SCALE GENOMIC DNA]</scope>
    <source>
        <strain evidence="2">CCUG 63830</strain>
    </source>
</reference>
<dbReference type="EMBL" id="JBHSWB010000002">
    <property type="protein sequence ID" value="MFC6662491.1"/>
    <property type="molecule type" value="Genomic_DNA"/>
</dbReference>
<gene>
    <name evidence="1" type="ORF">ACFP90_20775</name>
</gene>
<dbReference type="RefSeq" id="WP_224612134.1">
    <property type="nucleotide sequence ID" value="NZ_JAIQXV010000023.1"/>
</dbReference>
<evidence type="ECO:0000313" key="2">
    <source>
        <dbReference type="Proteomes" id="UP001596317"/>
    </source>
</evidence>
<keyword evidence="2" id="KW-1185">Reference proteome</keyword>
<name>A0ABW1ZNL5_9DEIO</name>
<accession>A0ABW1ZNL5</accession>
<organism evidence="1 2">
    <name type="scientific">Deinococcus multiflagellatus</name>
    <dbReference type="NCBI Taxonomy" id="1656887"/>
    <lineage>
        <taxon>Bacteria</taxon>
        <taxon>Thermotogati</taxon>
        <taxon>Deinococcota</taxon>
        <taxon>Deinococci</taxon>
        <taxon>Deinococcales</taxon>
        <taxon>Deinococcaceae</taxon>
        <taxon>Deinococcus</taxon>
    </lineage>
</organism>
<proteinExistence type="predicted"/>
<protein>
    <submittedName>
        <fullName evidence="1">Uncharacterized protein</fullName>
    </submittedName>
</protein>
<sequence length="106" mass="11785">MSLKRFLPLATARITRDRAALTGTYTLRDLQAWVHEAAAPEQPLAAWQRNQQGADRNGMRRIALRLADAGLIEPIQSPRTVSFRVVQDTEVVGESRPAKPAAIRLL</sequence>
<dbReference type="Proteomes" id="UP001596317">
    <property type="component" value="Unassembled WGS sequence"/>
</dbReference>